<dbReference type="Proteomes" id="UP000006690">
    <property type="component" value="Chromosome"/>
</dbReference>
<dbReference type="GO" id="GO:0008422">
    <property type="term" value="F:beta-glucosidase activity"/>
    <property type="evidence" value="ECO:0007669"/>
    <property type="project" value="UniProtKB-EC"/>
</dbReference>
<dbReference type="GO" id="GO:0009251">
    <property type="term" value="P:glucan catabolic process"/>
    <property type="evidence" value="ECO:0007669"/>
    <property type="project" value="TreeGrafter"/>
</dbReference>
<feature type="compositionally biased region" description="Basic and acidic residues" evidence="14">
    <location>
        <begin position="367"/>
        <end position="386"/>
    </location>
</feature>
<dbReference type="Pfam" id="PF00933">
    <property type="entry name" value="Glyco_hydro_3"/>
    <property type="match status" value="1"/>
</dbReference>
<name>A0A0H3L1M4_PANAA</name>
<dbReference type="PANTHER" id="PTHR30620:SF16">
    <property type="entry name" value="LYSOSOMAL BETA GLUCOSIDASE"/>
    <property type="match status" value="1"/>
</dbReference>
<comment type="catalytic activity">
    <reaction evidence="1">
        <text>Hydrolysis of terminal, non-reducing beta-D-glucosyl residues with release of beta-D-glucose.</text>
        <dbReference type="EC" id="3.2.1.21"/>
    </reaction>
</comment>
<evidence type="ECO:0000256" key="8">
    <source>
        <dbReference type="ARBA" id="ARBA00023295"/>
    </source>
</evidence>
<evidence type="ECO:0000256" key="10">
    <source>
        <dbReference type="ARBA" id="ARBA00032194"/>
    </source>
</evidence>
<evidence type="ECO:0000256" key="6">
    <source>
        <dbReference type="ARBA" id="ARBA00022764"/>
    </source>
</evidence>
<feature type="signal peptide" evidence="15">
    <location>
        <begin position="1"/>
        <end position="20"/>
    </location>
</feature>
<evidence type="ECO:0000259" key="16">
    <source>
        <dbReference type="SMART" id="SM01217"/>
    </source>
</evidence>
<dbReference type="eggNOG" id="COG1472">
    <property type="taxonomic scope" value="Bacteria"/>
</dbReference>
<dbReference type="PATRIC" id="fig|932677.3.peg.648"/>
<evidence type="ECO:0000313" key="18">
    <source>
        <dbReference type="Proteomes" id="UP000006690"/>
    </source>
</evidence>
<dbReference type="OrthoDB" id="9781691at2"/>
<feature type="chain" id="PRO_5002614257" description="Periplasmic beta-glucosidase" evidence="15">
    <location>
        <begin position="21"/>
        <end position="765"/>
    </location>
</feature>
<evidence type="ECO:0000256" key="5">
    <source>
        <dbReference type="ARBA" id="ARBA00022729"/>
    </source>
</evidence>
<keyword evidence="7 13" id="KW-0378">Hydrolase</keyword>
<dbReference type="NCBIfam" id="NF011678">
    <property type="entry name" value="PRK15098.1"/>
    <property type="match status" value="1"/>
</dbReference>
<evidence type="ECO:0000256" key="7">
    <source>
        <dbReference type="ARBA" id="ARBA00022801"/>
    </source>
</evidence>
<dbReference type="FunFam" id="2.60.40.10:FF:000495">
    <property type="entry name" value="Periplasmic beta-glucosidase"/>
    <property type="match status" value="1"/>
</dbReference>
<comment type="similarity">
    <text evidence="3 13">Belongs to the glycosyl hydrolase 3 family.</text>
</comment>
<dbReference type="InterPro" id="IPR002772">
    <property type="entry name" value="Glyco_hydro_3_C"/>
</dbReference>
<evidence type="ECO:0000256" key="9">
    <source>
        <dbReference type="ARBA" id="ARBA00031448"/>
    </source>
</evidence>
<keyword evidence="8 13" id="KW-0326">Glycosidase</keyword>
<dbReference type="InterPro" id="IPR017853">
    <property type="entry name" value="GH"/>
</dbReference>
<keyword evidence="5 15" id="KW-0732">Signal</keyword>
<dbReference type="AlphaFoldDB" id="A0A0H3L1M4"/>
<dbReference type="PANTHER" id="PTHR30620">
    <property type="entry name" value="PERIPLASMIC BETA-GLUCOSIDASE-RELATED"/>
    <property type="match status" value="1"/>
</dbReference>
<evidence type="ECO:0000256" key="13">
    <source>
        <dbReference type="RuleBase" id="RU361161"/>
    </source>
</evidence>
<comment type="subcellular location">
    <subcellularLocation>
        <location evidence="2">Periplasm</location>
    </subcellularLocation>
</comment>
<dbReference type="KEGG" id="paj:PAJ_0567"/>
<dbReference type="InterPro" id="IPR013783">
    <property type="entry name" value="Ig-like_fold"/>
</dbReference>
<evidence type="ECO:0000313" key="17">
    <source>
        <dbReference type="EMBL" id="BAK10647.1"/>
    </source>
</evidence>
<accession>A0A0H3L1M4</accession>
<evidence type="ECO:0000256" key="2">
    <source>
        <dbReference type="ARBA" id="ARBA00004418"/>
    </source>
</evidence>
<dbReference type="EC" id="3.2.1.21" evidence="4"/>
<evidence type="ECO:0000256" key="3">
    <source>
        <dbReference type="ARBA" id="ARBA00005336"/>
    </source>
</evidence>
<evidence type="ECO:0000256" key="11">
    <source>
        <dbReference type="ARBA" id="ARBA00032594"/>
    </source>
</evidence>
<dbReference type="Pfam" id="PF01915">
    <property type="entry name" value="Glyco_hydro_3_C"/>
    <property type="match status" value="1"/>
</dbReference>
<dbReference type="InterPro" id="IPR001764">
    <property type="entry name" value="Glyco_hydro_3_N"/>
</dbReference>
<dbReference type="Gene3D" id="2.60.40.10">
    <property type="entry name" value="Immunoglobulins"/>
    <property type="match status" value="1"/>
</dbReference>
<sequence>MKWICSVSLAVSLALQPAFAGEPTVHHPMTEQARDAYVNNLLKKMTLDEKIGQLRLISVGPDTPKEAVREMIHKGQVGAIFNTVTRQDIRAMQDQVMQLSRLKIPLFFAYDVVHGQRTIFPIPLALASSWDLDAVNEVGRISAYEAADDGLNMTWAPMVDVSREPRWGRVSEGFGEDTYLTSAMGRTMVQAMQGKSPADRYNIMTSVKHFALYGAVEGGRDYNTVDMSPQRMFQDYLPPYKASLDAGSGGVMVALNSINGVPATADSWLLKDLLRHEWKFKGITISDHGAIKELIKHGVASDPQDAVRIAIKSGVDMSMSDEYYSQYLPDLVKRGIVSKAEIDDAARHVLNVKYDMGLFNNPYSHLGPKESDPQDTNAESRLHRPEARDVARKSMVLLKNRLDTLPLKKSGTIALIGPLADSQRDVMGSWSAAGVAKQSVSLLQGMKNATEGKATLLYAKGANVSDNKGIQDFLNMYEPAVAVDPRSPQAMIDEAVEKAKQADVIVAAVGEAQGMAHEASSRSNLMIPPSQQKLLAALKATGKPLVIVLMNGRPLTLVDEDRMADAMLETWFSGTEGGNAIADVLFGDYNPSGKLPMSFPRSVGQIPIYYNHLPTGRPYNFAKPNKYTSHYYDAENGPLYPFGYGLSYTTFTVSPVTLSSETMAHNGSIEASVTVTNSGKVDGATVVQLYLNDPVASISRPVKELHGFKRIMLKAGESQQVTFKIDVDALKFWNQQMKHVAEPGKFNVMIGLDSVRTQNTQFTYQ</sequence>
<keyword evidence="6" id="KW-0574">Periplasm</keyword>
<evidence type="ECO:0000256" key="15">
    <source>
        <dbReference type="SAM" id="SignalP"/>
    </source>
</evidence>
<dbReference type="InterPro" id="IPR026891">
    <property type="entry name" value="Fn3-like"/>
</dbReference>
<dbReference type="GO" id="GO:0042597">
    <property type="term" value="C:periplasmic space"/>
    <property type="evidence" value="ECO:0007669"/>
    <property type="project" value="UniProtKB-SubCell"/>
</dbReference>
<dbReference type="SUPFAM" id="SSF52279">
    <property type="entry name" value="Beta-D-glucan exohydrolase, C-terminal domain"/>
    <property type="match status" value="1"/>
</dbReference>
<evidence type="ECO:0000256" key="14">
    <source>
        <dbReference type="SAM" id="MobiDB-lite"/>
    </source>
</evidence>
<proteinExistence type="inferred from homology"/>
<reference evidence="18" key="1">
    <citation type="journal article" date="2012" name="Appl. Microbiol. Biotechnol.">
        <title>The complete genome sequence of Pantoea ananatis AJ13355, an organism with great biotechnological potential.</title>
        <authorList>
            <person name="Hara Y."/>
            <person name="Kadotani N."/>
            <person name="Izui H."/>
            <person name="Katashkina J.I."/>
            <person name="Kuvaeva T.M."/>
            <person name="Andreeva I.G."/>
            <person name="Golubeva L.I."/>
            <person name="Malko D.B."/>
            <person name="Makeev V.J."/>
            <person name="Mashko S.V."/>
            <person name="Kozlov Y.I."/>
        </authorList>
    </citation>
    <scope>NUCLEOTIDE SEQUENCE [LARGE SCALE GENOMIC DNA]</scope>
    <source>
        <strain evidence="18">AJ13355</strain>
    </source>
</reference>
<gene>
    <name evidence="17" type="primary">bglX</name>
    <name evidence="17" type="ordered locus">PAJ_0567</name>
</gene>
<dbReference type="FunFam" id="3.20.20.300:FF:000005">
    <property type="entry name" value="Periplasmic beta-glucosidase"/>
    <property type="match status" value="1"/>
</dbReference>
<dbReference type="SMART" id="SM01217">
    <property type="entry name" value="Fn3_like"/>
    <property type="match status" value="1"/>
</dbReference>
<dbReference type="EMBL" id="AP012032">
    <property type="protein sequence ID" value="BAK10647.1"/>
    <property type="molecule type" value="Genomic_DNA"/>
</dbReference>
<dbReference type="InterPro" id="IPR036962">
    <property type="entry name" value="Glyco_hydro_3_N_sf"/>
</dbReference>
<dbReference type="Gene3D" id="3.20.20.300">
    <property type="entry name" value="Glycoside hydrolase, family 3, N-terminal domain"/>
    <property type="match status" value="1"/>
</dbReference>
<evidence type="ECO:0000256" key="1">
    <source>
        <dbReference type="ARBA" id="ARBA00000448"/>
    </source>
</evidence>
<dbReference type="FunFam" id="3.40.50.1700:FF:000004">
    <property type="entry name" value="Periplasmic beta-glucosidase"/>
    <property type="match status" value="1"/>
</dbReference>
<dbReference type="SUPFAM" id="SSF51445">
    <property type="entry name" value="(Trans)glycosidases"/>
    <property type="match status" value="1"/>
</dbReference>
<organism evidence="17 18">
    <name type="scientific">Pantoea ananatis (strain AJ13355)</name>
    <dbReference type="NCBI Taxonomy" id="932677"/>
    <lineage>
        <taxon>Bacteria</taxon>
        <taxon>Pseudomonadati</taxon>
        <taxon>Pseudomonadota</taxon>
        <taxon>Gammaproteobacteria</taxon>
        <taxon>Enterobacterales</taxon>
        <taxon>Erwiniaceae</taxon>
        <taxon>Pantoea</taxon>
    </lineage>
</organism>
<dbReference type="InterPro" id="IPR036881">
    <property type="entry name" value="Glyco_hydro_3_C_sf"/>
</dbReference>
<feature type="domain" description="Fibronectin type III-like" evidence="16">
    <location>
        <begin position="685"/>
        <end position="754"/>
    </location>
</feature>
<evidence type="ECO:0000256" key="12">
    <source>
        <dbReference type="ARBA" id="ARBA00067498"/>
    </source>
</evidence>
<feature type="region of interest" description="Disordered" evidence="14">
    <location>
        <begin position="365"/>
        <end position="386"/>
    </location>
</feature>
<evidence type="ECO:0000256" key="4">
    <source>
        <dbReference type="ARBA" id="ARBA00012744"/>
    </source>
</evidence>
<dbReference type="PRINTS" id="PR00133">
    <property type="entry name" value="GLHYDRLASE3"/>
</dbReference>
<dbReference type="HOGENOM" id="CLU_004542_5_1_6"/>
<dbReference type="PROSITE" id="PS00775">
    <property type="entry name" value="GLYCOSYL_HYDROL_F3"/>
    <property type="match status" value="1"/>
</dbReference>
<protein>
    <recommendedName>
        <fullName evidence="12">Periplasmic beta-glucosidase</fullName>
        <ecNumber evidence="4">3.2.1.21</ecNumber>
    </recommendedName>
    <alternativeName>
        <fullName evidence="11">Beta-D-glucoside glucohydrolase</fullName>
    </alternativeName>
    <alternativeName>
        <fullName evidence="9">Cellobiase</fullName>
    </alternativeName>
    <alternativeName>
        <fullName evidence="10">Gentiobiase</fullName>
    </alternativeName>
</protein>
<dbReference type="RefSeq" id="WP_014593244.1">
    <property type="nucleotide sequence ID" value="NC_017531.2"/>
</dbReference>
<dbReference type="InterPro" id="IPR051915">
    <property type="entry name" value="Cellulose_Degrad_GH3"/>
</dbReference>
<dbReference type="Gene3D" id="3.40.50.1700">
    <property type="entry name" value="Glycoside hydrolase family 3 C-terminal domain"/>
    <property type="match status" value="1"/>
</dbReference>
<dbReference type="InterPro" id="IPR019800">
    <property type="entry name" value="Glyco_hydro_3_AS"/>
</dbReference>
<dbReference type="Pfam" id="PF14310">
    <property type="entry name" value="Fn3-like"/>
    <property type="match status" value="1"/>
</dbReference>